<evidence type="ECO:0000313" key="1">
    <source>
        <dbReference type="EMBL" id="KAL0162091.1"/>
    </source>
</evidence>
<sequence>TQADRHTENIKKRDTQVKTLACYLELGGYDQTPLSEQQLQSFHKQVKERLDQDSEALNQTM</sequence>
<accession>A0ABD0NLN4</accession>
<keyword evidence="2" id="KW-1185">Reference proteome</keyword>
<feature type="non-terminal residue" evidence="1">
    <location>
        <position position="1"/>
    </location>
</feature>
<organism evidence="1 2">
    <name type="scientific">Cirrhinus mrigala</name>
    <name type="common">Mrigala</name>
    <dbReference type="NCBI Taxonomy" id="683832"/>
    <lineage>
        <taxon>Eukaryota</taxon>
        <taxon>Metazoa</taxon>
        <taxon>Chordata</taxon>
        <taxon>Craniata</taxon>
        <taxon>Vertebrata</taxon>
        <taxon>Euteleostomi</taxon>
        <taxon>Actinopterygii</taxon>
        <taxon>Neopterygii</taxon>
        <taxon>Teleostei</taxon>
        <taxon>Ostariophysi</taxon>
        <taxon>Cypriniformes</taxon>
        <taxon>Cyprinidae</taxon>
        <taxon>Labeoninae</taxon>
        <taxon>Labeonini</taxon>
        <taxon>Cirrhinus</taxon>
    </lineage>
</organism>
<evidence type="ECO:0000313" key="2">
    <source>
        <dbReference type="Proteomes" id="UP001529510"/>
    </source>
</evidence>
<name>A0ABD0NLN4_CIRMR</name>
<dbReference type="EMBL" id="JAMKFB020000021">
    <property type="protein sequence ID" value="KAL0162091.1"/>
    <property type="molecule type" value="Genomic_DNA"/>
</dbReference>
<dbReference type="AlphaFoldDB" id="A0ABD0NLN4"/>
<dbReference type="Proteomes" id="UP001529510">
    <property type="component" value="Unassembled WGS sequence"/>
</dbReference>
<comment type="caution">
    <text evidence="1">The sequence shown here is derived from an EMBL/GenBank/DDBJ whole genome shotgun (WGS) entry which is preliminary data.</text>
</comment>
<proteinExistence type="predicted"/>
<feature type="non-terminal residue" evidence="1">
    <location>
        <position position="61"/>
    </location>
</feature>
<gene>
    <name evidence="1" type="ORF">M9458_041487</name>
</gene>
<reference evidence="1 2" key="1">
    <citation type="submission" date="2024-05" db="EMBL/GenBank/DDBJ databases">
        <title>Genome sequencing and assembly of Indian major carp, Cirrhinus mrigala (Hamilton, 1822).</title>
        <authorList>
            <person name="Mohindra V."/>
            <person name="Chowdhury L.M."/>
            <person name="Lal K."/>
            <person name="Jena J.K."/>
        </authorList>
    </citation>
    <scope>NUCLEOTIDE SEQUENCE [LARGE SCALE GENOMIC DNA]</scope>
    <source>
        <strain evidence="1">CM1030</strain>
        <tissue evidence="1">Blood</tissue>
    </source>
</reference>
<protein>
    <submittedName>
        <fullName evidence="1">Uncharacterized protein</fullName>
    </submittedName>
</protein>